<sequence>MGGYEHHQHPNSTCSSIGCGHHTRQSHNLRQSRRELRRAKHSISARYPERYKAPLLTPGTSPTTMGVFSPSRSRSISRVKAFFLARAAPDPRSSKLLASIERLPPDVFQEIARRIPLLRDILNLSLTSRSMRALLISRLYRNVDLKTSKQCKVVLSMLLKHPDMARHVTKLIVHPNNIEWTATDVSLNESGVVDLLVRAIRYMPSLHTFFWDGVEMPDDYLWLVLRNSCPLLKNIGTSVGTQRLDPASNLYDFTDLTSFSFIIKKRSLALVSDPDTLPDIEKIPKRFWEMIIERCPHLERLAIGGAAPSPRLFDIRHITHGRWPHLRCLTLGDLSIQPRKRRRVSWIKEPTFTDFLLAHPSLHKLNLQYAGGDHFPTALILPPMALPHLEAFTGTLKYVATLPNPSLIKSLSLTSLFYSTSSIPYLCSILESLTSLSSLSIWFDLSFNAKIDHDHGSLLRDLLASSPQLSHLDLTCYTYPSFDVKEFSQAIKDTESAHLQSFILTKMHSPEDGKMLNTATQIIHDNPHLRNFTLRYSQDSCRSTKGIRPRQVGEFGVGLDEIGNPSTLAVYEWGVSSLSTRYTRRYMHKLGERPLFSSVRSLSSRYSLRSQKSSITNVSE</sequence>
<reference evidence="3" key="1">
    <citation type="journal article" date="2017" name="Nat. Ecol. Evol.">
        <title>Genome expansion and lineage-specific genetic innovations in the forest pathogenic fungi Armillaria.</title>
        <authorList>
            <person name="Sipos G."/>
            <person name="Prasanna A.N."/>
            <person name="Walter M.C."/>
            <person name="O'Connor E."/>
            <person name="Balint B."/>
            <person name="Krizsan K."/>
            <person name="Kiss B."/>
            <person name="Hess J."/>
            <person name="Varga T."/>
            <person name="Slot J."/>
            <person name="Riley R."/>
            <person name="Boka B."/>
            <person name="Rigling D."/>
            <person name="Barry K."/>
            <person name="Lee J."/>
            <person name="Mihaltcheva S."/>
            <person name="LaButti K."/>
            <person name="Lipzen A."/>
            <person name="Waldron R."/>
            <person name="Moloney N.M."/>
            <person name="Sperisen C."/>
            <person name="Kredics L."/>
            <person name="Vagvoelgyi C."/>
            <person name="Patrignani A."/>
            <person name="Fitzpatrick D."/>
            <person name="Nagy I."/>
            <person name="Doyle S."/>
            <person name="Anderson J.B."/>
            <person name="Grigoriev I.V."/>
            <person name="Gueldener U."/>
            <person name="Muensterkoetter M."/>
            <person name="Nagy L.G."/>
        </authorList>
    </citation>
    <scope>NUCLEOTIDE SEQUENCE [LARGE SCALE GENOMIC DNA]</scope>
    <source>
        <strain evidence="3">28-4</strain>
    </source>
</reference>
<evidence type="ECO:0000313" key="2">
    <source>
        <dbReference type="EMBL" id="PBK72850.1"/>
    </source>
</evidence>
<dbReference type="InterPro" id="IPR036047">
    <property type="entry name" value="F-box-like_dom_sf"/>
</dbReference>
<feature type="compositionally biased region" description="Basic residues" evidence="1">
    <location>
        <begin position="21"/>
        <end position="43"/>
    </location>
</feature>
<feature type="region of interest" description="Disordered" evidence="1">
    <location>
        <begin position="1"/>
        <end position="43"/>
    </location>
</feature>
<dbReference type="EMBL" id="KZ293421">
    <property type="protein sequence ID" value="PBK72850.1"/>
    <property type="molecule type" value="Genomic_DNA"/>
</dbReference>
<gene>
    <name evidence="2" type="ORF">ARMSODRAFT_953260</name>
</gene>
<accession>A0A2H3BTA8</accession>
<evidence type="ECO:0000313" key="3">
    <source>
        <dbReference type="Proteomes" id="UP000218334"/>
    </source>
</evidence>
<evidence type="ECO:0008006" key="4">
    <source>
        <dbReference type="Google" id="ProtNLM"/>
    </source>
</evidence>
<dbReference type="SUPFAM" id="SSF52047">
    <property type="entry name" value="RNI-like"/>
    <property type="match status" value="1"/>
</dbReference>
<name>A0A2H3BTA8_9AGAR</name>
<dbReference type="AlphaFoldDB" id="A0A2H3BTA8"/>
<dbReference type="InterPro" id="IPR032675">
    <property type="entry name" value="LRR_dom_sf"/>
</dbReference>
<dbReference type="SUPFAM" id="SSF81383">
    <property type="entry name" value="F-box domain"/>
    <property type="match status" value="1"/>
</dbReference>
<proteinExistence type="predicted"/>
<evidence type="ECO:0000256" key="1">
    <source>
        <dbReference type="SAM" id="MobiDB-lite"/>
    </source>
</evidence>
<dbReference type="Gene3D" id="3.80.10.10">
    <property type="entry name" value="Ribonuclease Inhibitor"/>
    <property type="match status" value="1"/>
</dbReference>
<protein>
    <recommendedName>
        <fullName evidence="4">F-box domain-containing protein</fullName>
    </recommendedName>
</protein>
<dbReference type="Proteomes" id="UP000218334">
    <property type="component" value="Unassembled WGS sequence"/>
</dbReference>
<organism evidence="2 3">
    <name type="scientific">Armillaria solidipes</name>
    <dbReference type="NCBI Taxonomy" id="1076256"/>
    <lineage>
        <taxon>Eukaryota</taxon>
        <taxon>Fungi</taxon>
        <taxon>Dikarya</taxon>
        <taxon>Basidiomycota</taxon>
        <taxon>Agaricomycotina</taxon>
        <taxon>Agaricomycetes</taxon>
        <taxon>Agaricomycetidae</taxon>
        <taxon>Agaricales</taxon>
        <taxon>Marasmiineae</taxon>
        <taxon>Physalacriaceae</taxon>
        <taxon>Armillaria</taxon>
    </lineage>
</organism>
<keyword evidence="3" id="KW-1185">Reference proteome</keyword>
<dbReference type="STRING" id="1076256.A0A2H3BTA8"/>